<feature type="region of interest" description="Disordered" evidence="9">
    <location>
        <begin position="670"/>
        <end position="692"/>
    </location>
</feature>
<name>A0A0X3Q224_SCHSO</name>
<dbReference type="PROSITE" id="PS50279">
    <property type="entry name" value="BPTI_KUNITZ_2"/>
    <property type="match status" value="2"/>
</dbReference>
<keyword evidence="6" id="KW-0130">Cell adhesion</keyword>
<evidence type="ECO:0000256" key="1">
    <source>
        <dbReference type="ARBA" id="ARBA00004498"/>
    </source>
</evidence>
<dbReference type="InterPro" id="IPR051418">
    <property type="entry name" value="Spondin/Thrombospondin_T1"/>
</dbReference>
<dbReference type="AlphaFoldDB" id="A0A0X3Q224"/>
<dbReference type="Pfam" id="PF19028">
    <property type="entry name" value="TSP1_spondin"/>
    <property type="match status" value="1"/>
</dbReference>
<evidence type="ECO:0000256" key="3">
    <source>
        <dbReference type="ARBA" id="ARBA00022530"/>
    </source>
</evidence>
<evidence type="ECO:0000259" key="10">
    <source>
        <dbReference type="PROSITE" id="PS50279"/>
    </source>
</evidence>
<evidence type="ECO:0000256" key="9">
    <source>
        <dbReference type="SAM" id="MobiDB-lite"/>
    </source>
</evidence>
<keyword evidence="5" id="KW-0732">Signal</keyword>
<dbReference type="InterPro" id="IPR038678">
    <property type="entry name" value="Spondin_N_sf"/>
</dbReference>
<dbReference type="InterPro" id="IPR036383">
    <property type="entry name" value="TSP1_rpt_sf"/>
</dbReference>
<dbReference type="Gene3D" id="2.60.40.2130">
    <property type="entry name" value="F-spondin domain"/>
    <property type="match status" value="1"/>
</dbReference>
<dbReference type="SMART" id="SM00209">
    <property type="entry name" value="TSP1"/>
    <property type="match status" value="3"/>
</dbReference>
<dbReference type="Gene3D" id="2.20.100.10">
    <property type="entry name" value="Thrombospondin type-1 (TSP1) repeat"/>
    <property type="match status" value="3"/>
</dbReference>
<dbReference type="InterPro" id="IPR000884">
    <property type="entry name" value="TSP1_rpt"/>
</dbReference>
<evidence type="ECO:0000256" key="4">
    <source>
        <dbReference type="ARBA" id="ARBA00022723"/>
    </source>
</evidence>
<dbReference type="CDD" id="cd00109">
    <property type="entry name" value="Kunitz-type"/>
    <property type="match status" value="1"/>
</dbReference>
<dbReference type="Gene3D" id="4.10.410.10">
    <property type="entry name" value="Pancreatic trypsin inhibitor Kunitz domain"/>
    <property type="match status" value="2"/>
</dbReference>
<dbReference type="GO" id="GO:0046872">
    <property type="term" value="F:metal ion binding"/>
    <property type="evidence" value="ECO:0007669"/>
    <property type="project" value="UniProtKB-KW"/>
</dbReference>
<dbReference type="SUPFAM" id="SSF57362">
    <property type="entry name" value="BPTI-like"/>
    <property type="match status" value="2"/>
</dbReference>
<feature type="domain" description="Spondin" evidence="11">
    <location>
        <begin position="147"/>
        <end position="361"/>
    </location>
</feature>
<feature type="compositionally biased region" description="Gly residues" evidence="9">
    <location>
        <begin position="430"/>
        <end position="441"/>
    </location>
</feature>
<dbReference type="EMBL" id="GEEE01005725">
    <property type="protein sequence ID" value="JAP57500.1"/>
    <property type="molecule type" value="Transcribed_RNA"/>
</dbReference>
<feature type="domain" description="BPTI/Kunitz inhibitor" evidence="10">
    <location>
        <begin position="688"/>
        <end position="742"/>
    </location>
</feature>
<dbReference type="PROSITE" id="PS50092">
    <property type="entry name" value="TSP1"/>
    <property type="match status" value="3"/>
</dbReference>
<evidence type="ECO:0000256" key="2">
    <source>
        <dbReference type="ARBA" id="ARBA00022525"/>
    </source>
</evidence>
<comment type="subcellular location">
    <subcellularLocation>
        <location evidence="1">Secreted</location>
        <location evidence="1">Extracellular space</location>
        <location evidence="1">Extracellular matrix</location>
    </subcellularLocation>
</comment>
<evidence type="ECO:0000256" key="8">
    <source>
        <dbReference type="ARBA" id="ARBA00023180"/>
    </source>
</evidence>
<dbReference type="PROSITE" id="PS00280">
    <property type="entry name" value="BPTI_KUNITZ_1"/>
    <property type="match status" value="2"/>
</dbReference>
<evidence type="ECO:0000256" key="5">
    <source>
        <dbReference type="ARBA" id="ARBA00022729"/>
    </source>
</evidence>
<feature type="region of interest" description="Disordered" evidence="9">
    <location>
        <begin position="233"/>
        <end position="252"/>
    </location>
</feature>
<proteinExistence type="predicted"/>
<dbReference type="InterPro" id="IPR002223">
    <property type="entry name" value="Kunitz_BPTI"/>
</dbReference>
<keyword evidence="3" id="KW-0272">Extracellular matrix</keyword>
<dbReference type="InterPro" id="IPR042307">
    <property type="entry name" value="Reeler_sf"/>
</dbReference>
<keyword evidence="4" id="KW-0479">Metal-binding</keyword>
<dbReference type="InterPro" id="IPR009465">
    <property type="entry name" value="Spondin_N"/>
</dbReference>
<protein>
    <submittedName>
        <fullName evidence="12">Spondin-1</fullName>
    </submittedName>
</protein>
<dbReference type="InterPro" id="IPR036880">
    <property type="entry name" value="Kunitz_BPTI_sf"/>
</dbReference>
<dbReference type="PROSITE" id="PS51020">
    <property type="entry name" value="SPONDIN"/>
    <property type="match status" value="1"/>
</dbReference>
<dbReference type="GO" id="GO:0007155">
    <property type="term" value="P:cell adhesion"/>
    <property type="evidence" value="ECO:0007669"/>
    <property type="project" value="UniProtKB-KW"/>
</dbReference>
<dbReference type="Pfam" id="PF00014">
    <property type="entry name" value="Kunitz_BPTI"/>
    <property type="match status" value="2"/>
</dbReference>
<organism evidence="12">
    <name type="scientific">Schistocephalus solidus</name>
    <name type="common">Tapeworm</name>
    <dbReference type="NCBI Taxonomy" id="70667"/>
    <lineage>
        <taxon>Eukaryota</taxon>
        <taxon>Metazoa</taxon>
        <taxon>Spiralia</taxon>
        <taxon>Lophotrochozoa</taxon>
        <taxon>Platyhelminthes</taxon>
        <taxon>Cestoda</taxon>
        <taxon>Eucestoda</taxon>
        <taxon>Diphyllobothriidea</taxon>
        <taxon>Diphyllobothriidae</taxon>
        <taxon>Schistocephalus</taxon>
    </lineage>
</organism>
<feature type="domain" description="BPTI/Kunitz inhibitor" evidence="10">
    <location>
        <begin position="593"/>
        <end position="644"/>
    </location>
</feature>
<dbReference type="NCBIfam" id="NF038123">
    <property type="entry name" value="NF038123_dom"/>
    <property type="match status" value="1"/>
</dbReference>
<sequence length="853" mass="93493">MSKCVGSWVHLSGWQRGGRYRPRLAPFGITKSRIGCMGLVAEPSSNIGGYRPTSKVVIRWRAPETVPEDSSGCVVIHAMVRTHSTAWKEVGGLMKTLCPSPMRPMEPVLSETDDSLSKKPVNIFEATHTTTTGPKMPREMLSRDTMLPSDCCACGTATYRLQFQGLWNRSTHPRDWPVNHPNLLHWTNLIGASHSPSFHMYSIGQPASAGVQSICAYGDTTIMRQALTLASSKSEGGAGVPTGTQTASTEVSPLHSLLSTPGMWGEETLNEPRTALIAVNRTHPLISLVTMLGPSPDWCTGISGQSVCKSDCTWVDKLEINLYPWDAGVRQGNTYMPKNADRLDIPDPIRYIDEKWMPGNPFYEHKPVARVTVQRILPEHAWQCTNRVADGVHLFQMGGTVMVSGKPANGSESVGAVQQVSQKKGRKGGKAVGFGGPGASGSLGTNDPLSDPSLAQMATFLCITSDWSAWGPCSVTCGVGSRKRQRTMISNKKPELCQHVQLTMEESCEGRQRTCDFSAPCSLLPWTAWSPCNATCQSPNHLGTRVRKRTLARRNEEGCDHLFPSARELATRTLVQTEECQLPPETCDPATICGEGPKEGFPCGEPTPAFYYSAIEHDCLPFTYLGCKGGRNRFSSAEACKTFCLPVVEALPAWRRERMGLLQFKTSQLSSTGATDESEGPVGQNPACHEEVNTGEECDPPVEWESYWYYCPRTHRCRDFVYLGCKGTANRFTNHTACMAACMPNELRRSQQLARLRHSATKTSNMTGSEQKLQPEDNADFPVGLESMVDIANPKQDCQVTAWGAWGPCSAKCASEQGRRFRLRAILRPSRYGGKTCGPLYERTVCRGADASC</sequence>
<accession>A0A0X3Q224</accession>
<dbReference type="SMART" id="SM00131">
    <property type="entry name" value="KU"/>
    <property type="match status" value="2"/>
</dbReference>
<dbReference type="SUPFAM" id="SSF82895">
    <property type="entry name" value="TSP-1 type 1 repeat"/>
    <property type="match status" value="3"/>
</dbReference>
<evidence type="ECO:0000259" key="11">
    <source>
        <dbReference type="PROSITE" id="PS51020"/>
    </source>
</evidence>
<dbReference type="InterPro" id="IPR020901">
    <property type="entry name" value="Prtase_inh_Kunz-CS"/>
</dbReference>
<dbReference type="Pfam" id="PF06468">
    <property type="entry name" value="Spond_N"/>
    <property type="match status" value="1"/>
</dbReference>
<reference evidence="12" key="1">
    <citation type="submission" date="2016-01" db="EMBL/GenBank/DDBJ databases">
        <title>Reference transcriptome for the parasite Schistocephalus solidus: insights into the molecular evolution of parasitism.</title>
        <authorList>
            <person name="Hebert F.O."/>
            <person name="Grambauer S."/>
            <person name="Barber I."/>
            <person name="Landry C.R."/>
            <person name="Aubin-Horth N."/>
        </authorList>
    </citation>
    <scope>NUCLEOTIDE SEQUENCE</scope>
</reference>
<dbReference type="GO" id="GO:0004867">
    <property type="term" value="F:serine-type endopeptidase inhibitor activity"/>
    <property type="evidence" value="ECO:0007669"/>
    <property type="project" value="InterPro"/>
</dbReference>
<evidence type="ECO:0000256" key="7">
    <source>
        <dbReference type="ARBA" id="ARBA00023157"/>
    </source>
</evidence>
<keyword evidence="8" id="KW-0325">Glycoprotein</keyword>
<dbReference type="PANTHER" id="PTHR11311:SF15">
    <property type="entry name" value="SPONDIN-2"/>
    <property type="match status" value="1"/>
</dbReference>
<evidence type="ECO:0000313" key="12">
    <source>
        <dbReference type="EMBL" id="JAP57500.1"/>
    </source>
</evidence>
<feature type="compositionally biased region" description="Polar residues" evidence="9">
    <location>
        <begin position="242"/>
        <end position="251"/>
    </location>
</feature>
<dbReference type="InterPro" id="IPR044004">
    <property type="entry name" value="TSP1_spondin_dom"/>
</dbReference>
<dbReference type="Gene3D" id="2.60.40.4060">
    <property type="entry name" value="Reeler domain"/>
    <property type="match status" value="1"/>
</dbReference>
<dbReference type="GO" id="GO:0031012">
    <property type="term" value="C:extracellular matrix"/>
    <property type="evidence" value="ECO:0007669"/>
    <property type="project" value="TreeGrafter"/>
</dbReference>
<gene>
    <name evidence="12" type="primary">SPON1</name>
    <name evidence="12" type="ORF">TR92381</name>
</gene>
<keyword evidence="7" id="KW-1015">Disulfide bond</keyword>
<dbReference type="PANTHER" id="PTHR11311">
    <property type="entry name" value="SPONDIN"/>
    <property type="match status" value="1"/>
</dbReference>
<dbReference type="FunFam" id="2.20.100.10:FF:000019">
    <property type="entry name" value="Thrombospondin type 1 domain containing 7A"/>
    <property type="match status" value="1"/>
</dbReference>
<evidence type="ECO:0000256" key="6">
    <source>
        <dbReference type="ARBA" id="ARBA00022889"/>
    </source>
</evidence>
<dbReference type="Pfam" id="PF00090">
    <property type="entry name" value="TSP_1"/>
    <property type="match status" value="2"/>
</dbReference>
<keyword evidence="2" id="KW-0964">Secreted</keyword>
<feature type="region of interest" description="Disordered" evidence="9">
    <location>
        <begin position="421"/>
        <end position="447"/>
    </location>
</feature>